<dbReference type="STRING" id="477690.SAMN05216474_1207"/>
<keyword evidence="4" id="KW-1185">Reference proteome</keyword>
<protein>
    <recommendedName>
        <fullName evidence="2">DUF5723 domain-containing protein</fullName>
    </recommendedName>
</protein>
<reference evidence="3 4" key="1">
    <citation type="submission" date="2016-10" db="EMBL/GenBank/DDBJ databases">
        <authorList>
            <person name="de Groot N.N."/>
        </authorList>
    </citation>
    <scope>NUCLEOTIDE SEQUENCE [LARGE SCALE GENOMIC DNA]</scope>
    <source>
        <strain evidence="3 4">CGMCC 1.7005</strain>
    </source>
</reference>
<name>A0A1I6YV54_9FLAO</name>
<dbReference type="OrthoDB" id="9808610at2"/>
<sequence>MKIYSLVILLFTTTLVFGQTQNGAYTAIGKGVATTFLNDYQSLGVNTSMLGTGTGYEDKKMTFGTSEMAFSIYSPALTKQNFINLRTAISNEITGNSEEGFNLTEQKEAVANFAEKGIAMNANLNWFGFAYQGEKFGGIAVQVREKFNWYSQLNEQTTDIIFRGQFASIFDSLTVAFNGDTTKIANRPGISQDTLAAAISGQISSPILISELTNGTKIKQRWDREWNIGYGRKIFGKPETFALYGGISGRYIQSVAHFDFESNDDGVSLYSALSPTFDIDYGAIANSNPSAVIGDASRKIPEIVGNGYGFDLSATVKMAKIFTFGLAINNLGSVTYNKNIYKVRDTLIGSVSLNGLSDPNVLQSVNRFLDKDGILEIEGQEKLVVANSATIRLGGSMELFKRINFGVDIVAPFNKDNPGSLANPIISAGGDFKLFKWLTLSAGYYGGGVYKSNVPLGVNFILRGGAYEFGISSTDILRFVSENTNSVSTAFGFARIRF</sequence>
<feature type="domain" description="DUF5723" evidence="2">
    <location>
        <begin position="217"/>
        <end position="460"/>
    </location>
</feature>
<proteinExistence type="predicted"/>
<accession>A0A1I6YV54</accession>
<feature type="signal peptide" evidence="1">
    <location>
        <begin position="1"/>
        <end position="18"/>
    </location>
</feature>
<feature type="chain" id="PRO_5014977502" description="DUF5723 domain-containing protein" evidence="1">
    <location>
        <begin position="19"/>
        <end position="498"/>
    </location>
</feature>
<gene>
    <name evidence="3" type="ORF">SAMN05216474_1207</name>
</gene>
<evidence type="ECO:0000313" key="3">
    <source>
        <dbReference type="EMBL" id="SFT54309.1"/>
    </source>
</evidence>
<evidence type="ECO:0000259" key="2">
    <source>
        <dbReference type="Pfam" id="PF18990"/>
    </source>
</evidence>
<dbReference type="RefSeq" id="WP_090247408.1">
    <property type="nucleotide sequence ID" value="NZ_FPAS01000001.1"/>
</dbReference>
<keyword evidence="1" id="KW-0732">Signal</keyword>
<dbReference type="AlphaFoldDB" id="A0A1I6YV54"/>
<dbReference type="Pfam" id="PF18990">
    <property type="entry name" value="DUF5723"/>
    <property type="match status" value="1"/>
</dbReference>
<evidence type="ECO:0000256" key="1">
    <source>
        <dbReference type="SAM" id="SignalP"/>
    </source>
</evidence>
<dbReference type="Proteomes" id="UP000236454">
    <property type="component" value="Unassembled WGS sequence"/>
</dbReference>
<evidence type="ECO:0000313" key="4">
    <source>
        <dbReference type="Proteomes" id="UP000236454"/>
    </source>
</evidence>
<dbReference type="InterPro" id="IPR043781">
    <property type="entry name" value="DUF5723"/>
</dbReference>
<organism evidence="3 4">
    <name type="scientific">Lishizhenia tianjinensis</name>
    <dbReference type="NCBI Taxonomy" id="477690"/>
    <lineage>
        <taxon>Bacteria</taxon>
        <taxon>Pseudomonadati</taxon>
        <taxon>Bacteroidota</taxon>
        <taxon>Flavobacteriia</taxon>
        <taxon>Flavobacteriales</taxon>
        <taxon>Crocinitomicaceae</taxon>
        <taxon>Lishizhenia</taxon>
    </lineage>
</organism>
<dbReference type="EMBL" id="FPAS01000001">
    <property type="protein sequence ID" value="SFT54309.1"/>
    <property type="molecule type" value="Genomic_DNA"/>
</dbReference>